<evidence type="ECO:0000313" key="2">
    <source>
        <dbReference type="EMBL" id="WVZ63277.1"/>
    </source>
</evidence>
<dbReference type="InterPro" id="IPR054722">
    <property type="entry name" value="PolX-like_BBD"/>
</dbReference>
<gene>
    <name evidence="2" type="ORF">U9M48_012919</name>
</gene>
<dbReference type="Proteomes" id="UP001341281">
    <property type="component" value="Chromosome 03"/>
</dbReference>
<proteinExistence type="predicted"/>
<reference evidence="2 3" key="1">
    <citation type="submission" date="2024-02" db="EMBL/GenBank/DDBJ databases">
        <title>High-quality chromosome-scale genome assembly of Pensacola bahiagrass (Paspalum notatum Flugge var. saurae).</title>
        <authorList>
            <person name="Vega J.M."/>
            <person name="Podio M."/>
            <person name="Orjuela J."/>
            <person name="Siena L.A."/>
            <person name="Pessino S.C."/>
            <person name="Combes M.C."/>
            <person name="Mariac C."/>
            <person name="Albertini E."/>
            <person name="Pupilli F."/>
            <person name="Ortiz J.P.A."/>
            <person name="Leblanc O."/>
        </authorList>
    </citation>
    <scope>NUCLEOTIDE SEQUENCE [LARGE SCALE GENOMIC DNA]</scope>
    <source>
        <strain evidence="2">R1</strain>
        <tissue evidence="2">Leaf</tissue>
    </source>
</reference>
<organism evidence="2 3">
    <name type="scientific">Paspalum notatum var. saurae</name>
    <dbReference type="NCBI Taxonomy" id="547442"/>
    <lineage>
        <taxon>Eukaryota</taxon>
        <taxon>Viridiplantae</taxon>
        <taxon>Streptophyta</taxon>
        <taxon>Embryophyta</taxon>
        <taxon>Tracheophyta</taxon>
        <taxon>Spermatophyta</taxon>
        <taxon>Magnoliopsida</taxon>
        <taxon>Liliopsida</taxon>
        <taxon>Poales</taxon>
        <taxon>Poaceae</taxon>
        <taxon>PACMAD clade</taxon>
        <taxon>Panicoideae</taxon>
        <taxon>Andropogonodae</taxon>
        <taxon>Paspaleae</taxon>
        <taxon>Paspalinae</taxon>
        <taxon>Paspalum</taxon>
    </lineage>
</organism>
<evidence type="ECO:0000259" key="1">
    <source>
        <dbReference type="Pfam" id="PF22936"/>
    </source>
</evidence>
<accession>A0AAQ3SZG3</accession>
<name>A0AAQ3SZG3_PASNO</name>
<feature type="domain" description="Retrovirus-related Pol polyprotein from transposon TNT 1-94-like beta-barrel" evidence="1">
    <location>
        <begin position="5"/>
        <end position="82"/>
    </location>
</feature>
<sequence>MEDMWIMDSGCSRHMTGHRKWFSSLNPVSTKEYIRFGDNGQGKVLGVGSVSLSAKLSLREVAFVRNLGFNLVFVSQLLDEGFEVRFKKGVCCVLDAEETLVCSLLPFGQVFRVDLTFVSGPARCLIASPSADIWNQVEFNGPNLRIAQVESREGLSMPPLSSWQDGCCFSHSCVSGYDLLSG</sequence>
<keyword evidence="3" id="KW-1185">Reference proteome</keyword>
<dbReference type="EMBL" id="CP144747">
    <property type="protein sequence ID" value="WVZ63277.1"/>
    <property type="molecule type" value="Genomic_DNA"/>
</dbReference>
<evidence type="ECO:0000313" key="3">
    <source>
        <dbReference type="Proteomes" id="UP001341281"/>
    </source>
</evidence>
<dbReference type="Pfam" id="PF22936">
    <property type="entry name" value="Pol_BBD"/>
    <property type="match status" value="1"/>
</dbReference>
<dbReference type="AlphaFoldDB" id="A0AAQ3SZG3"/>
<protein>
    <recommendedName>
        <fullName evidence="1">Retrovirus-related Pol polyprotein from transposon TNT 1-94-like beta-barrel domain-containing protein</fullName>
    </recommendedName>
</protein>